<dbReference type="EMBL" id="JAVRRF010000009">
    <property type="protein sequence ID" value="KAK5061640.1"/>
    <property type="molecule type" value="Genomic_DNA"/>
</dbReference>
<accession>A0ABR0JDA8</accession>
<keyword evidence="3" id="KW-1185">Reference proteome</keyword>
<name>A0ABR0JDA8_9EURO</name>
<evidence type="ECO:0000256" key="1">
    <source>
        <dbReference type="SAM" id="MobiDB-lite"/>
    </source>
</evidence>
<feature type="region of interest" description="Disordered" evidence="1">
    <location>
        <begin position="1"/>
        <end position="31"/>
    </location>
</feature>
<evidence type="ECO:0000313" key="3">
    <source>
        <dbReference type="Proteomes" id="UP001345691"/>
    </source>
</evidence>
<reference evidence="2 3" key="1">
    <citation type="submission" date="2023-08" db="EMBL/GenBank/DDBJ databases">
        <title>Black Yeasts Isolated from many extreme environments.</title>
        <authorList>
            <person name="Coleine C."/>
            <person name="Stajich J.E."/>
            <person name="Selbmann L."/>
        </authorList>
    </citation>
    <scope>NUCLEOTIDE SEQUENCE [LARGE SCALE GENOMIC DNA]</scope>
    <source>
        <strain evidence="2 3">CCFEE 6328</strain>
    </source>
</reference>
<comment type="caution">
    <text evidence="2">The sequence shown here is derived from an EMBL/GenBank/DDBJ whole genome shotgun (WGS) entry which is preliminary data.</text>
</comment>
<protein>
    <submittedName>
        <fullName evidence="2">Uncharacterized protein</fullName>
    </submittedName>
</protein>
<gene>
    <name evidence="2" type="ORF">LTR69_004822</name>
</gene>
<sequence>MKAPSSVAAGVAHGTIAPNNANAPTGHATKKNAACSQLEERLTQTHIFPQLLKKLRRAGSVEGEQILDDIVYSVRDEIA</sequence>
<proteinExistence type="predicted"/>
<organism evidence="2 3">
    <name type="scientific">Exophiala sideris</name>
    <dbReference type="NCBI Taxonomy" id="1016849"/>
    <lineage>
        <taxon>Eukaryota</taxon>
        <taxon>Fungi</taxon>
        <taxon>Dikarya</taxon>
        <taxon>Ascomycota</taxon>
        <taxon>Pezizomycotina</taxon>
        <taxon>Eurotiomycetes</taxon>
        <taxon>Chaetothyriomycetidae</taxon>
        <taxon>Chaetothyriales</taxon>
        <taxon>Herpotrichiellaceae</taxon>
        <taxon>Exophiala</taxon>
    </lineage>
</organism>
<evidence type="ECO:0000313" key="2">
    <source>
        <dbReference type="EMBL" id="KAK5061640.1"/>
    </source>
</evidence>
<dbReference type="Proteomes" id="UP001345691">
    <property type="component" value="Unassembled WGS sequence"/>
</dbReference>